<keyword evidence="2" id="KW-1185">Reference proteome</keyword>
<name>A0A5B7G5W9_PORTR</name>
<evidence type="ECO:0000313" key="2">
    <source>
        <dbReference type="Proteomes" id="UP000324222"/>
    </source>
</evidence>
<proteinExistence type="predicted"/>
<reference evidence="1 2" key="1">
    <citation type="submission" date="2019-05" db="EMBL/GenBank/DDBJ databases">
        <title>Another draft genome of Portunus trituberculatus and its Hox gene families provides insights of decapod evolution.</title>
        <authorList>
            <person name="Jeong J.-H."/>
            <person name="Song I."/>
            <person name="Kim S."/>
            <person name="Choi T."/>
            <person name="Kim D."/>
            <person name="Ryu S."/>
            <person name="Kim W."/>
        </authorList>
    </citation>
    <scope>NUCLEOTIDE SEQUENCE [LARGE SCALE GENOMIC DNA]</scope>
    <source>
        <tissue evidence="1">Muscle</tissue>
    </source>
</reference>
<comment type="caution">
    <text evidence="1">The sequence shown here is derived from an EMBL/GenBank/DDBJ whole genome shotgun (WGS) entry which is preliminary data.</text>
</comment>
<dbReference type="EMBL" id="VSRR010010951">
    <property type="protein sequence ID" value="MPC52528.1"/>
    <property type="molecule type" value="Genomic_DNA"/>
</dbReference>
<protein>
    <submittedName>
        <fullName evidence="1">Uncharacterized protein</fullName>
    </submittedName>
</protein>
<sequence length="65" mass="7495">MKLFSTAPRKDTSRVECAIITFYFHPSTSLSFYPPLPFFTHEPPTSHPRTTINTFIQPLLFSHVP</sequence>
<organism evidence="1 2">
    <name type="scientific">Portunus trituberculatus</name>
    <name type="common">Swimming crab</name>
    <name type="synonym">Neptunus trituberculatus</name>
    <dbReference type="NCBI Taxonomy" id="210409"/>
    <lineage>
        <taxon>Eukaryota</taxon>
        <taxon>Metazoa</taxon>
        <taxon>Ecdysozoa</taxon>
        <taxon>Arthropoda</taxon>
        <taxon>Crustacea</taxon>
        <taxon>Multicrustacea</taxon>
        <taxon>Malacostraca</taxon>
        <taxon>Eumalacostraca</taxon>
        <taxon>Eucarida</taxon>
        <taxon>Decapoda</taxon>
        <taxon>Pleocyemata</taxon>
        <taxon>Brachyura</taxon>
        <taxon>Eubrachyura</taxon>
        <taxon>Portunoidea</taxon>
        <taxon>Portunidae</taxon>
        <taxon>Portuninae</taxon>
        <taxon>Portunus</taxon>
    </lineage>
</organism>
<dbReference type="Proteomes" id="UP000324222">
    <property type="component" value="Unassembled WGS sequence"/>
</dbReference>
<dbReference type="AlphaFoldDB" id="A0A5B7G5W9"/>
<gene>
    <name evidence="1" type="ORF">E2C01_046399</name>
</gene>
<evidence type="ECO:0000313" key="1">
    <source>
        <dbReference type="EMBL" id="MPC52528.1"/>
    </source>
</evidence>
<accession>A0A5B7G5W9</accession>